<evidence type="ECO:0000313" key="3">
    <source>
        <dbReference type="EMBL" id="HCO69050.1"/>
    </source>
</evidence>
<evidence type="ECO:0000259" key="2">
    <source>
        <dbReference type="Pfam" id="PF14326"/>
    </source>
</evidence>
<dbReference type="Proteomes" id="UP000054260">
    <property type="component" value="Unassembled WGS sequence"/>
</dbReference>
<gene>
    <name evidence="3" type="ORF">DIT26_00430</name>
    <name evidence="4" type="ORF">XD86_0467</name>
</gene>
<dbReference type="InterPro" id="IPR013229">
    <property type="entry name" value="PEGA"/>
</dbReference>
<protein>
    <submittedName>
        <fullName evidence="4">PEGA domain-containing protein</fullName>
    </submittedName>
    <submittedName>
        <fullName evidence="3">S-layer protein</fullName>
    </submittedName>
</protein>
<dbReference type="PATRIC" id="fig|1236046.6.peg.582"/>
<dbReference type="AlphaFoldDB" id="A0A117LUF0"/>
<reference evidence="4" key="1">
    <citation type="journal article" date="2015" name="MBio">
        <title>Genome-resolved metagenomic analysis reveals roles for candidate phyla and other microbial community members in biogeochemical transformations in oil reservoirs.</title>
        <authorList>
            <person name="Hu P."/>
            <person name="Tom L."/>
            <person name="Singh A."/>
            <person name="Thomas B.C."/>
            <person name="Baker B.J."/>
            <person name="Piceno Y.M."/>
            <person name="Andersen G.L."/>
            <person name="Banfield J.F."/>
        </authorList>
    </citation>
    <scope>NUCLEOTIDE SEQUENCE [LARGE SCALE GENOMIC DNA]</scope>
    <source>
        <strain evidence="4">46_47</strain>
    </source>
</reference>
<reference evidence="5" key="2">
    <citation type="journal article" date="2015" name="MBio">
        <title>Genome-Resolved Metagenomic Analysis Reveals Roles for Candidate Phyla and Other Microbial Community Members in Biogeochemical Transformations in Oil Reservoirs.</title>
        <authorList>
            <person name="Hu P."/>
            <person name="Tom L."/>
            <person name="Singh A."/>
            <person name="Thomas B.C."/>
            <person name="Baker B.J."/>
            <person name="Piceno Y.M."/>
            <person name="Andersen G.L."/>
            <person name="Banfield J.F."/>
        </authorList>
    </citation>
    <scope>NUCLEOTIDE SEQUENCE [LARGE SCALE GENOMIC DNA]</scope>
</reference>
<dbReference type="PANTHER" id="PTHR36194">
    <property type="entry name" value="S-LAYER-LIKE PROTEIN"/>
    <property type="match status" value="1"/>
</dbReference>
<feature type="domain" description="PEGA" evidence="1">
    <location>
        <begin position="402"/>
        <end position="464"/>
    </location>
</feature>
<dbReference type="PANTHER" id="PTHR36194:SF1">
    <property type="entry name" value="S-LAYER-LIKE PROTEIN"/>
    <property type="match status" value="1"/>
</dbReference>
<feature type="domain" description="PEGA" evidence="1">
    <location>
        <begin position="195"/>
        <end position="259"/>
    </location>
</feature>
<feature type="domain" description="PEGA" evidence="1">
    <location>
        <begin position="470"/>
        <end position="534"/>
    </location>
</feature>
<feature type="domain" description="PEGA" evidence="1">
    <location>
        <begin position="269"/>
        <end position="326"/>
    </location>
</feature>
<reference evidence="3 6" key="3">
    <citation type="journal article" date="2018" name="Nat. Biotechnol.">
        <title>A standardized bacterial taxonomy based on genome phylogeny substantially revises the tree of life.</title>
        <authorList>
            <person name="Parks D.H."/>
            <person name="Chuvochina M."/>
            <person name="Waite D.W."/>
            <person name="Rinke C."/>
            <person name="Skarshewski A."/>
            <person name="Chaumeil P.A."/>
            <person name="Hugenholtz P."/>
        </authorList>
    </citation>
    <scope>NUCLEOTIDE SEQUENCE [LARGE SCALE GENOMIC DNA]</scope>
    <source>
        <strain evidence="3">UBA9905</strain>
    </source>
</reference>
<evidence type="ECO:0000313" key="6">
    <source>
        <dbReference type="Proteomes" id="UP000264215"/>
    </source>
</evidence>
<feature type="domain" description="PEGA" evidence="1">
    <location>
        <begin position="333"/>
        <end position="395"/>
    </location>
</feature>
<dbReference type="Proteomes" id="UP000264215">
    <property type="component" value="Unassembled WGS sequence"/>
</dbReference>
<evidence type="ECO:0000259" key="1">
    <source>
        <dbReference type="Pfam" id="PF08308"/>
    </source>
</evidence>
<dbReference type="InterPro" id="IPR025493">
    <property type="entry name" value="DUF4384"/>
</dbReference>
<proteinExistence type="predicted"/>
<dbReference type="EMBL" id="DQBS01000009">
    <property type="protein sequence ID" value="HCO69050.1"/>
    <property type="molecule type" value="Genomic_DNA"/>
</dbReference>
<comment type="caution">
    <text evidence="4">The sequence shown here is derived from an EMBL/GenBank/DDBJ whole genome shotgun (WGS) entry which is preliminary data.</text>
</comment>
<evidence type="ECO:0000313" key="4">
    <source>
        <dbReference type="EMBL" id="KUK68004.1"/>
    </source>
</evidence>
<dbReference type="EMBL" id="LGGH01000047">
    <property type="protein sequence ID" value="KUK68004.1"/>
    <property type="molecule type" value="Genomic_DNA"/>
</dbReference>
<organism evidence="4 5">
    <name type="scientific">Mesotoga infera</name>
    <dbReference type="NCBI Taxonomy" id="1236046"/>
    <lineage>
        <taxon>Bacteria</taxon>
        <taxon>Thermotogati</taxon>
        <taxon>Thermotogota</taxon>
        <taxon>Thermotogae</taxon>
        <taxon>Kosmotogales</taxon>
        <taxon>Kosmotogaceae</taxon>
        <taxon>Mesotoga</taxon>
    </lineage>
</organism>
<sequence>MKKTILAILFFFLAISVFGVVTYDVQKVIIVPEQPQGGLEVSIWLDRDNGSLYYSGEEVKTYFKVNKDAYVAIYDITPNGEIQLIFPNGYDRNNALKAGVTYSLPTDNATTRYRLQLTSETGGGKEIFQIVASTLPLGFLDDLMVKAKSGDIFPKASIGAEDFVTMKVIPVIDKQEYAVSTAWFYLDIMPSTGRARISTTPSNATIYVDGKMVGTSPINIDLDAGKHMVTAYMNGYRTETRQFTIESGRTLDVRLDLQKFAKEHQFSLVTNPSDAIVHINGSLVGRTPLNVTLEEGTKNLSVSKAGYETHTETFVLNRNISKSLTLTPVVKNYQLSVITSPSGADVYVNNAYVGRSPLNVTLEGGTKNLRIERSGYETYSETFVLDRSISKSITLTPQVRDYKLNVTSSPSNALVYINGTYQGRTPLNLTLREGSYTVRVTADGYEDFSTSVSLDRDRQVSATLYAKKARLTVETEPTNASVFVDNVYVGRSPLSIDLDAGRHTIRVEKSGYITDSKDVNLAAGTSSSTKITLIEERPIARITISSDPKNARIFINGRDYGRSNTVVELDPGYYEVVLVLDGYRVSVTYRYFGKGDHNLSFNLSKIY</sequence>
<evidence type="ECO:0000313" key="5">
    <source>
        <dbReference type="Proteomes" id="UP000054260"/>
    </source>
</evidence>
<feature type="domain" description="DUF4384" evidence="2">
    <location>
        <begin position="53"/>
        <end position="134"/>
    </location>
</feature>
<accession>A0A117LUF0</accession>
<name>A0A117LUF0_9BACT</name>
<feature type="domain" description="PEGA" evidence="1">
    <location>
        <begin position="541"/>
        <end position="587"/>
    </location>
</feature>
<dbReference type="Pfam" id="PF14326">
    <property type="entry name" value="DUF4384"/>
    <property type="match status" value="1"/>
</dbReference>
<dbReference type="Pfam" id="PF08308">
    <property type="entry name" value="PEGA"/>
    <property type="match status" value="6"/>
</dbReference>